<protein>
    <submittedName>
        <fullName evidence="1">Uncharacterized protein</fullName>
    </submittedName>
</protein>
<organism evidence="1 2">
    <name type="scientific">Dendrolimus kikuchii</name>
    <dbReference type="NCBI Taxonomy" id="765133"/>
    <lineage>
        <taxon>Eukaryota</taxon>
        <taxon>Metazoa</taxon>
        <taxon>Ecdysozoa</taxon>
        <taxon>Arthropoda</taxon>
        <taxon>Hexapoda</taxon>
        <taxon>Insecta</taxon>
        <taxon>Pterygota</taxon>
        <taxon>Neoptera</taxon>
        <taxon>Endopterygota</taxon>
        <taxon>Lepidoptera</taxon>
        <taxon>Glossata</taxon>
        <taxon>Ditrysia</taxon>
        <taxon>Bombycoidea</taxon>
        <taxon>Lasiocampidae</taxon>
        <taxon>Dendrolimus</taxon>
    </lineage>
</organism>
<dbReference type="EMBL" id="CM034402">
    <property type="protein sequence ID" value="KAJ0175304.1"/>
    <property type="molecule type" value="Genomic_DNA"/>
</dbReference>
<gene>
    <name evidence="1" type="ORF">K1T71_009445</name>
</gene>
<reference evidence="1 2" key="1">
    <citation type="journal article" date="2021" name="Front. Genet.">
        <title>Chromosome-Level Genome Assembly Reveals Significant Gene Expansion in the Toll and IMD Signaling Pathways of Dendrolimus kikuchii.</title>
        <authorList>
            <person name="Zhou J."/>
            <person name="Wu P."/>
            <person name="Xiong Z."/>
            <person name="Liu N."/>
            <person name="Zhao N."/>
            <person name="Ji M."/>
            <person name="Qiu Y."/>
            <person name="Yang B."/>
        </authorList>
    </citation>
    <scope>NUCLEOTIDE SEQUENCE [LARGE SCALE GENOMIC DNA]</scope>
    <source>
        <strain evidence="1">Ann1</strain>
    </source>
</reference>
<dbReference type="Proteomes" id="UP000824533">
    <property type="component" value="Linkage Group LG16"/>
</dbReference>
<accession>A0ACC1CUE3</accession>
<keyword evidence="2" id="KW-1185">Reference proteome</keyword>
<proteinExistence type="predicted"/>
<sequence>MGQVKVCRICLITDVNMFNLRSYPLCTYFESIIGVHPFSIIEIPPYVCYQCVTLIQKYYNFRSKCIKGQTALYDIIKDKGVITTDNIKHIDREALKLTSNLTKVDQNVTLVINENTAEIKEEPSIDIVNEDYPSFDANTVKEEDIDDYPLPLVLSSDDDEPLIRHKSKKEKKRRTGKKKLEEEVLDLPGLVESESILQVFNAEKHNAPKNKRGRPRKCDQAPAKIRPNSRKPKNPDEIDEQDIEDFCTVIKLSLDEQIAEVNNRKTSSNYQNSVYQCNLCYKGFIDTHAWKNHTAKHEPSAGDVECTICKFRFKNKRQLQKHVSNHERKYACKSCSYISKTSTQAKQHQRWHKGYTYQCQYCDEVSTKWTSHLSHVRIKHPSQFICSVCGYSFVSQLGLGMHKTMMHKDSKREEGSETGPYCEECDVKFQSEEAYKRHMVTSSKHMQHKDRNGCRVCGERFNTLDMLKLHHRQEHSKKRPKNYGKKPSMIKWPTKCEHCSEEILSARDYWAHFRRVHPDKNYPIQKNYVCDICGKSFRGNAFLVYHKRTHSEERAYKCGTCGKAFHNRTNLHTHMKIHSEHRPYPCDVCYKAFKCKGALDRHYRCHTGEKPYECEVCGKSFGQSNSRKLHVRTVHLKQPAPYVSWNRLLKKNKVKEDNLAQLVTFHSITLQSNENNKLDFI</sequence>
<evidence type="ECO:0000313" key="2">
    <source>
        <dbReference type="Proteomes" id="UP000824533"/>
    </source>
</evidence>
<comment type="caution">
    <text evidence="1">The sequence shown here is derived from an EMBL/GenBank/DDBJ whole genome shotgun (WGS) entry which is preliminary data.</text>
</comment>
<evidence type="ECO:0000313" key="1">
    <source>
        <dbReference type="EMBL" id="KAJ0175304.1"/>
    </source>
</evidence>
<name>A0ACC1CUE3_9NEOP</name>